<accession>G0UXT6</accession>
<feature type="compositionally biased region" description="Basic and acidic residues" evidence="1">
    <location>
        <begin position="214"/>
        <end position="231"/>
    </location>
</feature>
<gene>
    <name evidence="2" type="ORF">TCIL3000_10_9810</name>
</gene>
<feature type="region of interest" description="Disordered" evidence="1">
    <location>
        <begin position="206"/>
        <end position="231"/>
    </location>
</feature>
<feature type="compositionally biased region" description="Basic and acidic residues" evidence="1">
    <location>
        <begin position="431"/>
        <end position="454"/>
    </location>
</feature>
<organism evidence="2">
    <name type="scientific">Trypanosoma congolense (strain IL3000)</name>
    <dbReference type="NCBI Taxonomy" id="1068625"/>
    <lineage>
        <taxon>Eukaryota</taxon>
        <taxon>Discoba</taxon>
        <taxon>Euglenozoa</taxon>
        <taxon>Kinetoplastea</taxon>
        <taxon>Metakinetoplastina</taxon>
        <taxon>Trypanosomatida</taxon>
        <taxon>Trypanosomatidae</taxon>
        <taxon>Trypanosoma</taxon>
        <taxon>Nannomonas</taxon>
    </lineage>
</organism>
<name>G0UXT6_TRYCI</name>
<sequence>MCELDVFSGKALQLRELPERLRGNEQLLSEFFSCRFEGTPAAHVKSIVLKNSDGKQDTSQPESVPSHKNVASEECRDSLCTDVQAVVVFHQPEGVRFVLSKIIQHEVRERDERQHIELQRGYVYLGRDRLLVEGVVHTLSCDSVAGEANSVSKDSTAANVPVHSTATLGNGTAFTETGGAQEEYHTTYGKKEGECVTDLHCNRGDTARRTSAPECREDPQPSTPRDDMQRSRLRQDQELNSVVLCMTFVCISDNSNYGDEGVRGASGDFGVSVHLIFKLLRGTCLARQIVMLDRDASGKGANQGANNKQRRVRALVEVCSKEDAIEVVNEFHESIVELIAPGSATNEVEFRLRVYVAYDSTPASKRQLVVSMNTNTELSITPKNLSQMGEAFRCERFYSEGDDRSARCTGAGVWKKNFDLKGAGLNGQDESYNRRTVERSVGHPSPEHRADPHETKHRCLPFSVRQRERSLSSGYRSRSPSNYQRRRNHRRDDMYRRCGGQHAPSDFAEVPIMERATASALSQQRHLEESRVTLGGSNMHNCSSVSPTVTLHQQDSRPQLAQVPSDWRVVFSEEYQRNYYVFCDPVTGQQTSSWELPPMATRLCPIS</sequence>
<evidence type="ECO:0000313" key="2">
    <source>
        <dbReference type="EMBL" id="CCC94203.1"/>
    </source>
</evidence>
<feature type="compositionally biased region" description="Low complexity" evidence="1">
    <location>
        <begin position="471"/>
        <end position="483"/>
    </location>
</feature>
<dbReference type="AlphaFoldDB" id="G0UXT6"/>
<dbReference type="VEuPathDB" id="TriTrypDB:TcIL3000_10_9810"/>
<protein>
    <submittedName>
        <fullName evidence="2">Uncharacterized protein</fullName>
    </submittedName>
</protein>
<dbReference type="EMBL" id="HE575323">
    <property type="protein sequence ID" value="CCC94203.1"/>
    <property type="molecule type" value="Genomic_DNA"/>
</dbReference>
<evidence type="ECO:0000256" key="1">
    <source>
        <dbReference type="SAM" id="MobiDB-lite"/>
    </source>
</evidence>
<reference evidence="2" key="1">
    <citation type="journal article" date="2012" name="Proc. Natl. Acad. Sci. U.S.A.">
        <title>Antigenic diversity is generated by distinct evolutionary mechanisms in African trypanosome species.</title>
        <authorList>
            <person name="Jackson A.P."/>
            <person name="Berry A."/>
            <person name="Aslett M."/>
            <person name="Allison H.C."/>
            <person name="Burton P."/>
            <person name="Vavrova-Anderson J."/>
            <person name="Brown R."/>
            <person name="Browne H."/>
            <person name="Corton N."/>
            <person name="Hauser H."/>
            <person name="Gamble J."/>
            <person name="Gilderthorp R."/>
            <person name="Marcello L."/>
            <person name="McQuillan J."/>
            <person name="Otto T.D."/>
            <person name="Quail M.A."/>
            <person name="Sanders M.J."/>
            <person name="van Tonder A."/>
            <person name="Ginger M.L."/>
            <person name="Field M.C."/>
            <person name="Barry J.D."/>
            <person name="Hertz-Fowler C."/>
            <person name="Berriman M."/>
        </authorList>
    </citation>
    <scope>NUCLEOTIDE SEQUENCE</scope>
    <source>
        <strain evidence="2">IL3000</strain>
    </source>
</reference>
<proteinExistence type="predicted"/>
<feature type="region of interest" description="Disordered" evidence="1">
    <location>
        <begin position="427"/>
        <end position="497"/>
    </location>
</feature>